<keyword evidence="2 6" id="KW-0812">Transmembrane</keyword>
<feature type="compositionally biased region" description="Pro residues" evidence="5">
    <location>
        <begin position="605"/>
        <end position="622"/>
    </location>
</feature>
<reference evidence="8" key="2">
    <citation type="submission" date="2015-01" db="EMBL/GenBank/DDBJ databases">
        <title>Evolutionary Origins and Diversification of the Mycorrhizal Mutualists.</title>
        <authorList>
            <consortium name="DOE Joint Genome Institute"/>
            <consortium name="Mycorrhizal Genomics Consortium"/>
            <person name="Kohler A."/>
            <person name="Kuo A."/>
            <person name="Nagy L.G."/>
            <person name="Floudas D."/>
            <person name="Copeland A."/>
            <person name="Barry K.W."/>
            <person name="Cichocki N."/>
            <person name="Veneault-Fourrey C."/>
            <person name="LaButti K."/>
            <person name="Lindquist E.A."/>
            <person name="Lipzen A."/>
            <person name="Lundell T."/>
            <person name="Morin E."/>
            <person name="Murat C."/>
            <person name="Riley R."/>
            <person name="Ohm R."/>
            <person name="Sun H."/>
            <person name="Tunlid A."/>
            <person name="Henrissat B."/>
            <person name="Grigoriev I.V."/>
            <person name="Hibbett D.S."/>
            <person name="Martin F."/>
        </authorList>
    </citation>
    <scope>NUCLEOTIDE SEQUENCE [LARGE SCALE GENOMIC DNA]</scope>
    <source>
        <strain evidence="8">MUT 4182</strain>
    </source>
</reference>
<dbReference type="HOGENOM" id="CLU_499859_0_0_1"/>
<feature type="transmembrane region" description="Helical" evidence="6">
    <location>
        <begin position="20"/>
        <end position="44"/>
    </location>
</feature>
<name>A0A0C3LWS7_9AGAM</name>
<feature type="compositionally biased region" description="Polar residues" evidence="5">
    <location>
        <begin position="497"/>
        <end position="511"/>
    </location>
</feature>
<feature type="region of interest" description="Disordered" evidence="5">
    <location>
        <begin position="477"/>
        <end position="542"/>
    </location>
</feature>
<keyword evidence="3 6" id="KW-1133">Transmembrane helix</keyword>
<dbReference type="SUPFAM" id="SSF81321">
    <property type="entry name" value="Family A G protein-coupled receptor-like"/>
    <property type="match status" value="1"/>
</dbReference>
<accession>A0A0C3LWS7</accession>
<dbReference type="PANTHER" id="PTHR23112:SF37">
    <property type="entry name" value="G PROTEIN-COUPLED RECEPTOR GPR1"/>
    <property type="match status" value="1"/>
</dbReference>
<feature type="compositionally biased region" description="Basic and acidic residues" evidence="5">
    <location>
        <begin position="528"/>
        <end position="537"/>
    </location>
</feature>
<feature type="compositionally biased region" description="Acidic residues" evidence="5">
    <location>
        <begin position="398"/>
        <end position="407"/>
    </location>
</feature>
<feature type="transmembrane region" description="Helical" evidence="6">
    <location>
        <begin position="143"/>
        <end position="166"/>
    </location>
</feature>
<dbReference type="AlphaFoldDB" id="A0A0C3LWS7"/>
<evidence type="ECO:0000256" key="2">
    <source>
        <dbReference type="ARBA" id="ARBA00022692"/>
    </source>
</evidence>
<dbReference type="PANTHER" id="PTHR23112">
    <property type="entry name" value="G PROTEIN-COUPLED RECEPTOR 157-RELATED"/>
    <property type="match status" value="1"/>
</dbReference>
<evidence type="ECO:0000256" key="3">
    <source>
        <dbReference type="ARBA" id="ARBA00022989"/>
    </source>
</evidence>
<feature type="compositionally biased region" description="Polar residues" evidence="5">
    <location>
        <begin position="357"/>
        <end position="367"/>
    </location>
</feature>
<gene>
    <name evidence="7" type="ORF">M407DRAFT_8200</name>
</gene>
<feature type="region of interest" description="Disordered" evidence="5">
    <location>
        <begin position="352"/>
        <end position="457"/>
    </location>
</feature>
<organism evidence="7 8">
    <name type="scientific">Tulasnella calospora MUT 4182</name>
    <dbReference type="NCBI Taxonomy" id="1051891"/>
    <lineage>
        <taxon>Eukaryota</taxon>
        <taxon>Fungi</taxon>
        <taxon>Dikarya</taxon>
        <taxon>Basidiomycota</taxon>
        <taxon>Agaricomycotina</taxon>
        <taxon>Agaricomycetes</taxon>
        <taxon>Cantharellales</taxon>
        <taxon>Tulasnellaceae</taxon>
        <taxon>Tulasnella</taxon>
    </lineage>
</organism>
<feature type="transmembrane region" description="Helical" evidence="6">
    <location>
        <begin position="277"/>
        <end position="293"/>
    </location>
</feature>
<evidence type="ECO:0000256" key="4">
    <source>
        <dbReference type="ARBA" id="ARBA00023136"/>
    </source>
</evidence>
<dbReference type="OrthoDB" id="3209045at2759"/>
<sequence length="650" mass="71261">MSTPEENTDCVVHLNTSDIVGLAFITESGVISTVAVLIFAGLVLRNVIETRRHPGPNGPVPLIRTHVDGYMLSLLFADLLQGLGAVTSARWAAEGKVTCGSYCVAQGAIQQLGETGVAMSTLVITFHTFATVFFRWQPSRYPWLWMVVVACIWIFLLLFVVVGYVVHKGAERRGGTPYFGPTPFWCWIGSHYMGERIAGEYFWLWFCAFASIVLYPFLFFMLRGNIDVDPNNWTRISFHKRSRDGVFMSLGSPAQRVQMDAEAVRQERLKNKEAMKMFWYPISYTILVLPLSINRWRSSFKPSSNAGVEKLSIVPTSVVLFIFGLSGLCNVLLFLLTRPNLLLFSVRRKLREDRNRQPSQATSTGVSFANPRPSYGAASVPSAPGFHQARGTQREYDNAEENSDEGFSEGLRRRSNSIEFPGEPNYPPLPAQMAPRPPPSASPSGSPFSNGMERAADGPGEAVHMATFGAPRDSIPSSAGYENHHPGAEDSLMRRTSAGSSRYTTATTSVGGTIPTANKRRSGGSATRFREHFHDDDVPISGIRTMPMDRRLAAQQSMTLPVMPEPPSTLRRQALSQPEGGEVPLTTIPPPPDAIYSRSASRIPPSSPTSPVAPPAPPPTGYPSPDGARSRVEEWAIITGPPQPPRGPVQ</sequence>
<keyword evidence="8" id="KW-1185">Reference proteome</keyword>
<keyword evidence="4 6" id="KW-0472">Membrane</keyword>
<feature type="compositionally biased region" description="Basic and acidic residues" evidence="5">
    <location>
        <begin position="482"/>
        <end position="493"/>
    </location>
</feature>
<evidence type="ECO:0000256" key="6">
    <source>
        <dbReference type="SAM" id="Phobius"/>
    </source>
</evidence>
<dbReference type="GO" id="GO:0004930">
    <property type="term" value="F:G protein-coupled receptor activity"/>
    <property type="evidence" value="ECO:0007669"/>
    <property type="project" value="TreeGrafter"/>
</dbReference>
<feature type="compositionally biased region" description="Pro residues" evidence="5">
    <location>
        <begin position="641"/>
        <end position="650"/>
    </location>
</feature>
<dbReference type="STRING" id="1051891.A0A0C3LWS7"/>
<evidence type="ECO:0000256" key="1">
    <source>
        <dbReference type="ARBA" id="ARBA00004141"/>
    </source>
</evidence>
<dbReference type="Gene3D" id="1.20.1070.10">
    <property type="entry name" value="Rhodopsin 7-helix transmembrane proteins"/>
    <property type="match status" value="1"/>
</dbReference>
<dbReference type="GO" id="GO:0005886">
    <property type="term" value="C:plasma membrane"/>
    <property type="evidence" value="ECO:0007669"/>
    <property type="project" value="TreeGrafter"/>
</dbReference>
<evidence type="ECO:0000313" key="8">
    <source>
        <dbReference type="Proteomes" id="UP000054248"/>
    </source>
</evidence>
<protein>
    <submittedName>
        <fullName evidence="7">Uncharacterized protein</fullName>
    </submittedName>
</protein>
<feature type="transmembrane region" description="Helical" evidence="6">
    <location>
        <begin position="313"/>
        <end position="337"/>
    </location>
</feature>
<feature type="region of interest" description="Disordered" evidence="5">
    <location>
        <begin position="559"/>
        <end position="650"/>
    </location>
</feature>
<comment type="subcellular location">
    <subcellularLocation>
        <location evidence="1">Membrane</location>
        <topology evidence="1">Multi-pass membrane protein</topology>
    </subcellularLocation>
</comment>
<feature type="compositionally biased region" description="Pro residues" evidence="5">
    <location>
        <begin position="424"/>
        <end position="441"/>
    </location>
</feature>
<feature type="transmembrane region" description="Helical" evidence="6">
    <location>
        <begin position="202"/>
        <end position="222"/>
    </location>
</feature>
<proteinExistence type="predicted"/>
<dbReference type="Proteomes" id="UP000054248">
    <property type="component" value="Unassembled WGS sequence"/>
</dbReference>
<evidence type="ECO:0000256" key="5">
    <source>
        <dbReference type="SAM" id="MobiDB-lite"/>
    </source>
</evidence>
<evidence type="ECO:0000313" key="7">
    <source>
        <dbReference type="EMBL" id="KIO25802.1"/>
    </source>
</evidence>
<reference evidence="7 8" key="1">
    <citation type="submission" date="2014-04" db="EMBL/GenBank/DDBJ databases">
        <authorList>
            <consortium name="DOE Joint Genome Institute"/>
            <person name="Kuo A."/>
            <person name="Girlanda M."/>
            <person name="Perotto S."/>
            <person name="Kohler A."/>
            <person name="Nagy L.G."/>
            <person name="Floudas D."/>
            <person name="Copeland A."/>
            <person name="Barry K.W."/>
            <person name="Cichocki N."/>
            <person name="Veneault-Fourrey C."/>
            <person name="LaButti K."/>
            <person name="Lindquist E.A."/>
            <person name="Lipzen A."/>
            <person name="Lundell T."/>
            <person name="Morin E."/>
            <person name="Murat C."/>
            <person name="Sun H."/>
            <person name="Tunlid A."/>
            <person name="Henrissat B."/>
            <person name="Grigoriev I.V."/>
            <person name="Hibbett D.S."/>
            <person name="Martin F."/>
            <person name="Nordberg H.P."/>
            <person name="Cantor M.N."/>
            <person name="Hua S.X."/>
        </authorList>
    </citation>
    <scope>NUCLEOTIDE SEQUENCE [LARGE SCALE GENOMIC DNA]</scope>
    <source>
        <strain evidence="7 8">MUT 4182</strain>
    </source>
</reference>
<dbReference type="GO" id="GO:0007189">
    <property type="term" value="P:adenylate cyclase-activating G protein-coupled receptor signaling pathway"/>
    <property type="evidence" value="ECO:0007669"/>
    <property type="project" value="TreeGrafter"/>
</dbReference>
<dbReference type="EMBL" id="KN823035">
    <property type="protein sequence ID" value="KIO25802.1"/>
    <property type="molecule type" value="Genomic_DNA"/>
</dbReference>